<evidence type="ECO:0000256" key="2">
    <source>
        <dbReference type="ARBA" id="ARBA00022679"/>
    </source>
</evidence>
<dbReference type="FunFam" id="3.40.50.2000:FF:000087">
    <property type="entry name" value="Glycosyltransferase"/>
    <property type="match status" value="1"/>
</dbReference>
<dbReference type="Gramene" id="KFK27016">
    <property type="protein sequence ID" value="KFK27016"/>
    <property type="gene ID" value="AALP_AA8G323600"/>
</dbReference>
<gene>
    <name evidence="6" type="ordered locus">AALP_Aa8g323600</name>
</gene>
<dbReference type="FunFam" id="3.40.50.2000:FF:000037">
    <property type="entry name" value="Glycosyltransferase"/>
    <property type="match status" value="1"/>
</dbReference>
<dbReference type="Proteomes" id="UP000029120">
    <property type="component" value="Chromosome 8"/>
</dbReference>
<organism evidence="6 7">
    <name type="scientific">Arabis alpina</name>
    <name type="common">Alpine rock-cress</name>
    <dbReference type="NCBI Taxonomy" id="50452"/>
    <lineage>
        <taxon>Eukaryota</taxon>
        <taxon>Viridiplantae</taxon>
        <taxon>Streptophyta</taxon>
        <taxon>Embryophyta</taxon>
        <taxon>Tracheophyta</taxon>
        <taxon>Spermatophyta</taxon>
        <taxon>Magnoliopsida</taxon>
        <taxon>eudicotyledons</taxon>
        <taxon>Gunneridae</taxon>
        <taxon>Pentapetalae</taxon>
        <taxon>rosids</taxon>
        <taxon>malvids</taxon>
        <taxon>Brassicales</taxon>
        <taxon>Brassicaceae</taxon>
        <taxon>Arabideae</taxon>
        <taxon>Arabis</taxon>
    </lineage>
</organism>
<keyword evidence="5" id="KW-0732">Signal</keyword>
<evidence type="ECO:0000313" key="6">
    <source>
        <dbReference type="EMBL" id="KFK27016.1"/>
    </source>
</evidence>
<dbReference type="eggNOG" id="KOG1192">
    <property type="taxonomic scope" value="Eukaryota"/>
</dbReference>
<dbReference type="GO" id="GO:0035251">
    <property type="term" value="F:UDP-glucosyltransferase activity"/>
    <property type="evidence" value="ECO:0007669"/>
    <property type="project" value="EnsemblPlants"/>
</dbReference>
<dbReference type="PROSITE" id="PS00375">
    <property type="entry name" value="UDPGT"/>
    <property type="match status" value="1"/>
</dbReference>
<keyword evidence="7" id="KW-1185">Reference proteome</keyword>
<proteinExistence type="inferred from homology"/>
<dbReference type="PANTHER" id="PTHR48049:SF77">
    <property type="entry name" value="UDP-GLYCOSYLTRANSFERASE 79B6"/>
    <property type="match status" value="1"/>
</dbReference>
<name>A0A087GAW4_ARAAL</name>
<reference evidence="7" key="1">
    <citation type="journal article" date="2015" name="Nat. Plants">
        <title>Genome expansion of Arabis alpina linked with retrotransposition and reduced symmetric DNA methylation.</title>
        <authorList>
            <person name="Willing E.M."/>
            <person name="Rawat V."/>
            <person name="Mandakova T."/>
            <person name="Maumus F."/>
            <person name="James G.V."/>
            <person name="Nordstroem K.J."/>
            <person name="Becker C."/>
            <person name="Warthmann N."/>
            <person name="Chica C."/>
            <person name="Szarzynska B."/>
            <person name="Zytnicki M."/>
            <person name="Albani M.C."/>
            <person name="Kiefer C."/>
            <person name="Bergonzi S."/>
            <person name="Castaings L."/>
            <person name="Mateos J.L."/>
            <person name="Berns M.C."/>
            <person name="Bujdoso N."/>
            <person name="Piofczyk T."/>
            <person name="de Lorenzo L."/>
            <person name="Barrero-Sicilia C."/>
            <person name="Mateos I."/>
            <person name="Piednoel M."/>
            <person name="Hagmann J."/>
            <person name="Chen-Min-Tao R."/>
            <person name="Iglesias-Fernandez R."/>
            <person name="Schuster S.C."/>
            <person name="Alonso-Blanco C."/>
            <person name="Roudier F."/>
            <person name="Carbonero P."/>
            <person name="Paz-Ares J."/>
            <person name="Davis S.J."/>
            <person name="Pecinka A."/>
            <person name="Quesneville H."/>
            <person name="Colot V."/>
            <person name="Lysak M.A."/>
            <person name="Weigel D."/>
            <person name="Coupland G."/>
            <person name="Schneeberger K."/>
        </authorList>
    </citation>
    <scope>NUCLEOTIDE SEQUENCE [LARGE SCALE GENOMIC DNA]</scope>
    <source>
        <strain evidence="7">cv. Pajares</strain>
    </source>
</reference>
<dbReference type="OMA" id="YERIMIG"/>
<evidence type="ECO:0000256" key="3">
    <source>
        <dbReference type="RuleBase" id="RU003718"/>
    </source>
</evidence>
<dbReference type="InterPro" id="IPR002213">
    <property type="entry name" value="UDP_glucos_trans"/>
</dbReference>
<dbReference type="Gene3D" id="3.40.50.2000">
    <property type="entry name" value="Glycogen Phosphorylase B"/>
    <property type="match status" value="2"/>
</dbReference>
<dbReference type="InterPro" id="IPR050481">
    <property type="entry name" value="UDP-glycosyltransf_plant"/>
</dbReference>
<keyword evidence="2 3" id="KW-0808">Transferase</keyword>
<evidence type="ECO:0000256" key="1">
    <source>
        <dbReference type="ARBA" id="ARBA00009995"/>
    </source>
</evidence>
<feature type="chain" id="PRO_5001821808" description="Glycosyltransferase" evidence="5">
    <location>
        <begin position="21"/>
        <end position="447"/>
    </location>
</feature>
<dbReference type="EMBL" id="CM002876">
    <property type="protein sequence ID" value="KFK27016.1"/>
    <property type="molecule type" value="Genomic_DNA"/>
</dbReference>
<dbReference type="PANTHER" id="PTHR48049">
    <property type="entry name" value="GLYCOSYLTRANSFERASE"/>
    <property type="match status" value="1"/>
</dbReference>
<evidence type="ECO:0000256" key="5">
    <source>
        <dbReference type="SAM" id="SignalP"/>
    </source>
</evidence>
<evidence type="ECO:0000313" key="7">
    <source>
        <dbReference type="Proteomes" id="UP000029120"/>
    </source>
</evidence>
<dbReference type="Pfam" id="PF00201">
    <property type="entry name" value="UDPGT"/>
    <property type="match status" value="1"/>
</dbReference>
<dbReference type="InterPro" id="IPR035595">
    <property type="entry name" value="UDP_glycos_trans_CS"/>
</dbReference>
<dbReference type="CDD" id="cd03784">
    <property type="entry name" value="GT1_Gtf-like"/>
    <property type="match status" value="1"/>
</dbReference>
<keyword evidence="3" id="KW-0328">Glycosyltransferase</keyword>
<dbReference type="OrthoDB" id="5835829at2759"/>
<sequence length="447" mass="50153">MRSQFHAFMFPWFGFGHMTAFLHLANKLAEKGHKINFLLPKKALKQLEPLNLFPNSIVFHILTIPPVDGLPAGAETTADIPISLGSFLASAMDRTRNQVKEMVSNDKPDLIFFDFAHWIPEIAKEYGAKTVNYVTISAACVAISFVPGRSPDDLAVPPPGYPSSKVLLRGQETKSLSFLSYPFGDGTTFYERIITGLTNCDVISIRTCQEMEGKFCDFIERQCQRKVLLTGPMLSEQDNSKLLEEQWSQWLSRFKPGSVIYCALGSQIILEKNQFQELCLGMELTGLPFLVAVKPPKGVSTIQVALPEGFEERVKGRGVVWGGWVQQPLILAHPSIGCFVSHCGFGSMWEALVNDCQIVFIPHLAEQVFNTRLMSDELEVSVEVKREEIGWFSKERLSGAIRSVMDEDSELGNLVRRNHAKWKESLVKTGLMNDYVNKFIEALQELV</sequence>
<protein>
    <recommendedName>
        <fullName evidence="4">Glycosyltransferase</fullName>
        <ecNumber evidence="4">2.4.1.-</ecNumber>
    </recommendedName>
</protein>
<accession>A0A087GAW4</accession>
<dbReference type="AlphaFoldDB" id="A0A087GAW4"/>
<dbReference type="EC" id="2.4.1.-" evidence="4"/>
<evidence type="ECO:0000256" key="4">
    <source>
        <dbReference type="RuleBase" id="RU362057"/>
    </source>
</evidence>
<feature type="signal peptide" evidence="5">
    <location>
        <begin position="1"/>
        <end position="20"/>
    </location>
</feature>
<dbReference type="SUPFAM" id="SSF53756">
    <property type="entry name" value="UDP-Glycosyltransferase/glycogen phosphorylase"/>
    <property type="match status" value="1"/>
</dbReference>
<comment type="similarity">
    <text evidence="1 3">Belongs to the UDP-glycosyltransferase family.</text>
</comment>